<dbReference type="OrthoDB" id="3970668at2"/>
<evidence type="ECO:0000313" key="2">
    <source>
        <dbReference type="Proteomes" id="UP000019197"/>
    </source>
</evidence>
<name>W1JB62_9GAMM</name>
<sequence>MEKSRIIKLVSHNITTPCHLFNNLDYEKDDNELIKNKKLRRYYSTGTKKGIISTRKALISACLDVSDPKIRFGLYTTQYGYLHPLPSELLPVHEQTKINNSNSIYQAIWECERVNPFLITLSLSNNLLGVLSQELSLQCDCASFLRGNLGLLSAFSEAELCLNNNLIDYALVVASGIGSVTQNTQSGFSGEFVEFAVTFILTRVENQVPQDNSHIIDITCLHQNYREGNYAAETILFIKDIEEHIKSHRQVETVN</sequence>
<evidence type="ECO:0000313" key="1">
    <source>
        <dbReference type="EMBL" id="CDL86755.1"/>
    </source>
</evidence>
<gene>
    <name evidence="1" type="ORF">XCR1_60002</name>
</gene>
<proteinExistence type="predicted"/>
<protein>
    <recommendedName>
        <fullName evidence="3">Beta-ketoacyl synthase N-terminal domain-containing protein</fullName>
    </recommendedName>
</protein>
<organism evidence="1 2">
    <name type="scientific">Xenorhabdus cabanillasii JM26</name>
    <dbReference type="NCBI Taxonomy" id="1427517"/>
    <lineage>
        <taxon>Bacteria</taxon>
        <taxon>Pseudomonadati</taxon>
        <taxon>Pseudomonadota</taxon>
        <taxon>Gammaproteobacteria</taxon>
        <taxon>Enterobacterales</taxon>
        <taxon>Morganellaceae</taxon>
        <taxon>Xenorhabdus</taxon>
    </lineage>
</organism>
<dbReference type="AlphaFoldDB" id="W1JB62"/>
<dbReference type="EMBL" id="CBXE010000453">
    <property type="protein sequence ID" value="CDL86755.1"/>
    <property type="molecule type" value="Genomic_DNA"/>
</dbReference>
<accession>W1JB62</accession>
<dbReference type="Proteomes" id="UP000019197">
    <property type="component" value="Unassembled WGS sequence"/>
</dbReference>
<evidence type="ECO:0008006" key="3">
    <source>
        <dbReference type="Google" id="ProtNLM"/>
    </source>
</evidence>
<reference evidence="1 2" key="1">
    <citation type="submission" date="2013-11" db="EMBL/GenBank/DDBJ databases">
        <title>Draft genome sequence and annotation of the entomopathogenic bacterium, Xenorhabdus cabanillasi strain JM26.</title>
        <authorList>
            <person name="Gualtieri M."/>
            <person name="Ogier J.C."/>
            <person name="Pages S."/>
            <person name="Givaudan A."/>
            <person name="Gaudriault S."/>
        </authorList>
    </citation>
    <scope>NUCLEOTIDE SEQUENCE [LARGE SCALE GENOMIC DNA]</scope>
    <source>
        <strain evidence="1 2">JM26</strain>
    </source>
</reference>
<comment type="caution">
    <text evidence="1">The sequence shown here is derived from an EMBL/GenBank/DDBJ whole genome shotgun (WGS) entry which is preliminary data.</text>
</comment>
<dbReference type="RefSeq" id="WP_038267789.1">
    <property type="nucleotide sequence ID" value="NZ_CAWLVK010000453.1"/>
</dbReference>